<comment type="caution">
    <text evidence="1">The sequence shown here is derived from an EMBL/GenBank/DDBJ whole genome shotgun (WGS) entry which is preliminary data.</text>
</comment>
<keyword evidence="2" id="KW-1185">Reference proteome</keyword>
<sequence>MPTCRPGSIQSRRNRVFRQHSECLARSLRLRSRGRSLAHPPYLLQTGAGRARGVVCPGGGAVPAEERRADGRAQHHKYAVCRGSPEPPCLLPTPRERCPAPPAG</sequence>
<dbReference type="Proteomes" id="UP000827986">
    <property type="component" value="Unassembled WGS sequence"/>
</dbReference>
<evidence type="ECO:0000313" key="2">
    <source>
        <dbReference type="Proteomes" id="UP000827986"/>
    </source>
</evidence>
<evidence type="ECO:0000313" key="1">
    <source>
        <dbReference type="EMBL" id="KAH1165677.1"/>
    </source>
</evidence>
<name>A0A9D3WR65_9SAUR</name>
<protein>
    <submittedName>
        <fullName evidence="1">Uncharacterized protein</fullName>
    </submittedName>
</protein>
<accession>A0A9D3WR65</accession>
<proteinExistence type="predicted"/>
<gene>
    <name evidence="1" type="ORF">KIL84_023236</name>
</gene>
<dbReference type="AlphaFoldDB" id="A0A9D3WR65"/>
<dbReference type="EMBL" id="JAHDVG010000488">
    <property type="protein sequence ID" value="KAH1165677.1"/>
    <property type="molecule type" value="Genomic_DNA"/>
</dbReference>
<reference evidence="1" key="1">
    <citation type="submission" date="2021-09" db="EMBL/GenBank/DDBJ databases">
        <title>The genome of Mauremys mutica provides insights into the evolution of semi-aquatic lifestyle.</title>
        <authorList>
            <person name="Gong S."/>
            <person name="Gao Y."/>
        </authorList>
    </citation>
    <scope>NUCLEOTIDE SEQUENCE</scope>
    <source>
        <strain evidence="1">MM-2020</strain>
        <tissue evidence="1">Muscle</tissue>
    </source>
</reference>
<organism evidence="1 2">
    <name type="scientific">Mauremys mutica</name>
    <name type="common">yellowpond turtle</name>
    <dbReference type="NCBI Taxonomy" id="74926"/>
    <lineage>
        <taxon>Eukaryota</taxon>
        <taxon>Metazoa</taxon>
        <taxon>Chordata</taxon>
        <taxon>Craniata</taxon>
        <taxon>Vertebrata</taxon>
        <taxon>Euteleostomi</taxon>
        <taxon>Archelosauria</taxon>
        <taxon>Testudinata</taxon>
        <taxon>Testudines</taxon>
        <taxon>Cryptodira</taxon>
        <taxon>Durocryptodira</taxon>
        <taxon>Testudinoidea</taxon>
        <taxon>Geoemydidae</taxon>
        <taxon>Geoemydinae</taxon>
        <taxon>Mauremys</taxon>
    </lineage>
</organism>